<comment type="caution">
    <text evidence="13">The sequence shown here is derived from an EMBL/GenBank/DDBJ whole genome shotgun (WGS) entry which is preliminary data.</text>
</comment>
<evidence type="ECO:0000259" key="12">
    <source>
        <dbReference type="Pfam" id="PF13807"/>
    </source>
</evidence>
<keyword evidence="7" id="KW-0829">Tyrosine-protein kinase</keyword>
<keyword evidence="10" id="KW-0472">Membrane</keyword>
<comment type="similarity">
    <text evidence="1">Belongs to the CpsD/CapB family.</text>
</comment>
<comment type="catalytic activity">
    <reaction evidence="8">
        <text>L-tyrosyl-[protein] + ATP = O-phospho-L-tyrosyl-[protein] + ADP + H(+)</text>
        <dbReference type="Rhea" id="RHEA:10596"/>
        <dbReference type="Rhea" id="RHEA-COMP:10136"/>
        <dbReference type="Rhea" id="RHEA-COMP:20101"/>
        <dbReference type="ChEBI" id="CHEBI:15378"/>
        <dbReference type="ChEBI" id="CHEBI:30616"/>
        <dbReference type="ChEBI" id="CHEBI:46858"/>
        <dbReference type="ChEBI" id="CHEBI:61978"/>
        <dbReference type="ChEBI" id="CHEBI:456216"/>
        <dbReference type="EC" id="2.7.10.2"/>
    </reaction>
</comment>
<gene>
    <name evidence="13" type="ORF">H6G08_01510</name>
</gene>
<feature type="domain" description="Tyrosine-protein kinase G-rich" evidence="12">
    <location>
        <begin position="378"/>
        <end position="454"/>
    </location>
</feature>
<evidence type="ECO:0000256" key="5">
    <source>
        <dbReference type="ARBA" id="ARBA00022777"/>
    </source>
</evidence>
<dbReference type="InterPro" id="IPR050445">
    <property type="entry name" value="Bact_polysacc_biosynth/exp"/>
</dbReference>
<feature type="coiled-coil region" evidence="9">
    <location>
        <begin position="350"/>
        <end position="408"/>
    </location>
</feature>
<dbReference type="PANTHER" id="PTHR32309:SF13">
    <property type="entry name" value="FERRIC ENTEROBACTIN TRANSPORT PROTEIN FEPE"/>
    <property type="match status" value="1"/>
</dbReference>
<evidence type="ECO:0000313" key="14">
    <source>
        <dbReference type="Proteomes" id="UP000647273"/>
    </source>
</evidence>
<dbReference type="SUPFAM" id="SSF52540">
    <property type="entry name" value="P-loop containing nucleoside triphosphate hydrolases"/>
    <property type="match status" value="1"/>
</dbReference>
<keyword evidence="10" id="KW-0812">Transmembrane</keyword>
<protein>
    <recommendedName>
        <fullName evidence="2">non-specific protein-tyrosine kinase</fullName>
        <ecNumber evidence="2">2.7.10.2</ecNumber>
    </recommendedName>
</protein>
<keyword evidence="5" id="KW-0418">Kinase</keyword>
<dbReference type="Proteomes" id="UP000647273">
    <property type="component" value="Unassembled WGS sequence"/>
</dbReference>
<proteinExistence type="inferred from homology"/>
<keyword evidence="10" id="KW-1133">Transmembrane helix</keyword>
<evidence type="ECO:0000313" key="13">
    <source>
        <dbReference type="EMBL" id="MBD2223179.1"/>
    </source>
</evidence>
<dbReference type="RefSeq" id="WP_190538535.1">
    <property type="nucleotide sequence ID" value="NZ_CAWPNP010000058.1"/>
</dbReference>
<dbReference type="EC" id="2.7.10.2" evidence="2"/>
<evidence type="ECO:0000256" key="4">
    <source>
        <dbReference type="ARBA" id="ARBA00022741"/>
    </source>
</evidence>
<evidence type="ECO:0000256" key="7">
    <source>
        <dbReference type="ARBA" id="ARBA00023137"/>
    </source>
</evidence>
<evidence type="ECO:0000256" key="2">
    <source>
        <dbReference type="ARBA" id="ARBA00011903"/>
    </source>
</evidence>
<dbReference type="Gene3D" id="3.40.50.300">
    <property type="entry name" value="P-loop containing nucleotide triphosphate hydrolases"/>
    <property type="match status" value="1"/>
</dbReference>
<keyword evidence="14" id="KW-1185">Reference proteome</keyword>
<dbReference type="EMBL" id="JACJQG010000002">
    <property type="protein sequence ID" value="MBD2223179.1"/>
    <property type="molecule type" value="Genomic_DNA"/>
</dbReference>
<feature type="transmembrane region" description="Helical" evidence="10">
    <location>
        <begin position="23"/>
        <end position="44"/>
    </location>
</feature>
<evidence type="ECO:0000256" key="8">
    <source>
        <dbReference type="ARBA" id="ARBA00051245"/>
    </source>
</evidence>
<dbReference type="PANTHER" id="PTHR32309">
    <property type="entry name" value="TYROSINE-PROTEIN KINASE"/>
    <property type="match status" value="1"/>
</dbReference>
<dbReference type="Pfam" id="PF13614">
    <property type="entry name" value="AAA_31"/>
    <property type="match status" value="1"/>
</dbReference>
<evidence type="ECO:0000256" key="1">
    <source>
        <dbReference type="ARBA" id="ARBA00007316"/>
    </source>
</evidence>
<dbReference type="InterPro" id="IPR027417">
    <property type="entry name" value="P-loop_NTPase"/>
</dbReference>
<sequence>MAGKLMGKAVLPLSYITALKRHAWLASSTFVSVLIGVTAISLAISPRLYETSARLMVGQKEVGISALGQELTNINNQSPSKAADPVATQAELVKSQQILRGALKRALSEGKIPIEKLPTLEELKAGIKVEIVPATSILEISYTNSDPKVTAVILNQIAKLVIAENTKLIRAEATSLRNFLEGQIPEQQKRLQKAEQAERRYREAYSFVASNTQTESLIESLSSLENQERQLRAQLQQSRQQEASLQQVVGANNPTGAYIVNRIGQDEQLKELNKQITATEVAITSARTRWTDEHPEVLTLIQKRDELRALYNQQISQIVPANQTVNSNEVAANQLSQDLISRYILVESERKGLEDKLQVVQRDVEALRSRVAKIPVSQQSLVALTREREQAEKALKTLDDKLEEARIAEGQILSNIRIVGEAEIPTDHVSPKPLVIVILSTVVGIIASALLVLLLELLQSKLRDADEVEAWLETPVLGVLPKLNPKTFNLAALDSLLDNAEYVEPYRMLLKTLESLGKEQSKIIVVSSVGFGEGKSSVALHLAAVAGILSRRTLIVSADLQHPIYHNLLDVPAYPGLTEVVTDNLPLLDLVKSTSIPNLSVLPSGRIPSRPSTIIEKMSMDRILEEAAQHFDYVIVDASPISSNADAATLSQSADGVILVVKPNSTSKNAALRAISDLQKSGSTILGVVINETVLPVEKELAVLTPVDQHQQLPPAESFFSGSIVKNTSNSLR</sequence>
<keyword evidence="9" id="KW-0175">Coiled coil</keyword>
<accession>A0ABR8AN57</accession>
<reference evidence="13 14" key="1">
    <citation type="journal article" date="2020" name="ISME J.">
        <title>Comparative genomics reveals insights into cyanobacterial evolution and habitat adaptation.</title>
        <authorList>
            <person name="Chen M.Y."/>
            <person name="Teng W.K."/>
            <person name="Zhao L."/>
            <person name="Hu C.X."/>
            <person name="Zhou Y.K."/>
            <person name="Han B.P."/>
            <person name="Song L.R."/>
            <person name="Shu W.S."/>
        </authorList>
    </citation>
    <scope>NUCLEOTIDE SEQUENCE [LARGE SCALE GENOMIC DNA]</scope>
    <source>
        <strain evidence="13 14">FACHB-343</strain>
    </source>
</reference>
<dbReference type="CDD" id="cd05387">
    <property type="entry name" value="BY-kinase"/>
    <property type="match status" value="1"/>
</dbReference>
<keyword evidence="4" id="KW-0547">Nucleotide-binding</keyword>
<feature type="coiled-coil region" evidence="9">
    <location>
        <begin position="177"/>
        <end position="289"/>
    </location>
</feature>
<evidence type="ECO:0000256" key="6">
    <source>
        <dbReference type="ARBA" id="ARBA00022840"/>
    </source>
</evidence>
<dbReference type="NCBIfam" id="TIGR01007">
    <property type="entry name" value="eps_fam"/>
    <property type="match status" value="1"/>
</dbReference>
<keyword evidence="6" id="KW-0067">ATP-binding</keyword>
<evidence type="ECO:0000256" key="10">
    <source>
        <dbReference type="SAM" id="Phobius"/>
    </source>
</evidence>
<evidence type="ECO:0000259" key="11">
    <source>
        <dbReference type="Pfam" id="PF13614"/>
    </source>
</evidence>
<dbReference type="InterPro" id="IPR005702">
    <property type="entry name" value="Wzc-like_C"/>
</dbReference>
<dbReference type="Pfam" id="PF13807">
    <property type="entry name" value="GNVR"/>
    <property type="match status" value="1"/>
</dbReference>
<keyword evidence="3 13" id="KW-0808">Transferase</keyword>
<organism evidence="13 14">
    <name type="scientific">Calothrix anomala FACHB-343</name>
    <dbReference type="NCBI Taxonomy" id="2692894"/>
    <lineage>
        <taxon>Bacteria</taxon>
        <taxon>Bacillati</taxon>
        <taxon>Cyanobacteriota</taxon>
        <taxon>Cyanophyceae</taxon>
        <taxon>Nostocales</taxon>
        <taxon>Calotrichaceae</taxon>
        <taxon>Calothrix</taxon>
    </lineage>
</organism>
<feature type="transmembrane region" description="Helical" evidence="10">
    <location>
        <begin position="434"/>
        <end position="455"/>
    </location>
</feature>
<evidence type="ECO:0000256" key="9">
    <source>
        <dbReference type="SAM" id="Coils"/>
    </source>
</evidence>
<dbReference type="InterPro" id="IPR025669">
    <property type="entry name" value="AAA_dom"/>
</dbReference>
<feature type="domain" description="AAA" evidence="11">
    <location>
        <begin position="522"/>
        <end position="669"/>
    </location>
</feature>
<dbReference type="GO" id="GO:0004715">
    <property type="term" value="F:non-membrane spanning protein tyrosine kinase activity"/>
    <property type="evidence" value="ECO:0007669"/>
    <property type="project" value="UniProtKB-EC"/>
</dbReference>
<dbReference type="InterPro" id="IPR032807">
    <property type="entry name" value="GNVR"/>
</dbReference>
<evidence type="ECO:0000256" key="3">
    <source>
        <dbReference type="ARBA" id="ARBA00022679"/>
    </source>
</evidence>
<name>A0ABR8AN57_9CYAN</name>